<accession>A0AAD5D9K2</accession>
<dbReference type="InterPro" id="IPR010530">
    <property type="entry name" value="B12D"/>
</dbReference>
<keyword evidence="2" id="KW-1185">Reference proteome</keyword>
<dbReference type="Proteomes" id="UP001206925">
    <property type="component" value="Unassembled WGS sequence"/>
</dbReference>
<comment type="caution">
    <text evidence="1">The sequence shown here is derived from an EMBL/GenBank/DDBJ whole genome shotgun (WGS) entry which is preliminary data.</text>
</comment>
<dbReference type="Pfam" id="PF06522">
    <property type="entry name" value="B12D"/>
    <property type="match status" value="1"/>
</dbReference>
<dbReference type="EMBL" id="JAMZMK010001117">
    <property type="protein sequence ID" value="KAI7755452.1"/>
    <property type="molecule type" value="Genomic_DNA"/>
</dbReference>
<protein>
    <submittedName>
        <fullName evidence="1">Uncharacterized protein</fullName>
    </submittedName>
</protein>
<organism evidence="1 2">
    <name type="scientific">Ambrosia artemisiifolia</name>
    <name type="common">Common ragweed</name>
    <dbReference type="NCBI Taxonomy" id="4212"/>
    <lineage>
        <taxon>Eukaryota</taxon>
        <taxon>Viridiplantae</taxon>
        <taxon>Streptophyta</taxon>
        <taxon>Embryophyta</taxon>
        <taxon>Tracheophyta</taxon>
        <taxon>Spermatophyta</taxon>
        <taxon>Magnoliopsida</taxon>
        <taxon>eudicotyledons</taxon>
        <taxon>Gunneridae</taxon>
        <taxon>Pentapetalae</taxon>
        <taxon>asterids</taxon>
        <taxon>campanulids</taxon>
        <taxon>Asterales</taxon>
        <taxon>Asteraceae</taxon>
        <taxon>Asteroideae</taxon>
        <taxon>Heliantheae alliance</taxon>
        <taxon>Heliantheae</taxon>
        <taxon>Ambrosia</taxon>
    </lineage>
</organism>
<dbReference type="AlphaFoldDB" id="A0AAD5D9K2"/>
<proteinExistence type="predicted"/>
<name>A0AAD5D9K2_AMBAR</name>
<reference evidence="1" key="1">
    <citation type="submission" date="2022-06" db="EMBL/GenBank/DDBJ databases">
        <title>Uncovering the hologenomic basis of an extraordinary plant invasion.</title>
        <authorList>
            <person name="Bieker V.C."/>
            <person name="Martin M.D."/>
            <person name="Gilbert T."/>
            <person name="Hodgins K."/>
            <person name="Battlay P."/>
            <person name="Petersen B."/>
            <person name="Wilson J."/>
        </authorList>
    </citation>
    <scope>NUCLEOTIDE SEQUENCE</scope>
    <source>
        <strain evidence="1">AA19_3_7</strain>
        <tissue evidence="1">Leaf</tissue>
    </source>
</reference>
<evidence type="ECO:0000313" key="1">
    <source>
        <dbReference type="EMBL" id="KAI7755452.1"/>
    </source>
</evidence>
<feature type="non-terminal residue" evidence="1">
    <location>
        <position position="1"/>
    </location>
</feature>
<evidence type="ECO:0000313" key="2">
    <source>
        <dbReference type="Proteomes" id="UP001206925"/>
    </source>
</evidence>
<gene>
    <name evidence="1" type="ORF">M8C21_015917</name>
</gene>
<sequence length="169" mass="18830">MDMEIDLSNLGTVNTMFAGLEIMYEDVSINKMYARKVFRIPCLTLAISRLQDDETAQWGNVEHQPAFVYQKDSLKGFKWLLKFARKEKAVLASLEVDNDAGESKAASQNHSKVPKRRVSASLNSTKEYRNSITDNAIIFLDEPMFAALGVAVGICGLQLVRNISGNPEV</sequence>